<keyword evidence="6 8" id="KW-1015">Disulfide bond</keyword>
<comment type="similarity">
    <text evidence="2 8">Belongs to the glycosyl hydrolase 27 family.</text>
</comment>
<dbReference type="OrthoDB" id="9807519at2"/>
<keyword evidence="5 8" id="KW-0378">Hydrolase</keyword>
<name>A0A2S1LT36_9FLAO</name>
<dbReference type="EMBL" id="CP020919">
    <property type="protein sequence ID" value="AWG26842.1"/>
    <property type="molecule type" value="Genomic_DNA"/>
</dbReference>
<dbReference type="InterPro" id="IPR041233">
    <property type="entry name" value="Melibiase_C"/>
</dbReference>
<proteinExistence type="inferred from homology"/>
<protein>
    <recommendedName>
        <fullName evidence="3 8">Alpha-galactosidase</fullName>
        <ecNumber evidence="3 8">3.2.1.22</ecNumber>
    </recommendedName>
    <alternativeName>
        <fullName evidence="8">Melibiase</fullName>
    </alternativeName>
</protein>
<organism evidence="11 12">
    <name type="scientific">Flavobacterium kingsejongi</name>
    <dbReference type="NCBI Taxonomy" id="1678728"/>
    <lineage>
        <taxon>Bacteria</taxon>
        <taxon>Pseudomonadati</taxon>
        <taxon>Bacteroidota</taxon>
        <taxon>Flavobacteriia</taxon>
        <taxon>Flavobacteriales</taxon>
        <taxon>Flavobacteriaceae</taxon>
        <taxon>Flavobacterium</taxon>
    </lineage>
</organism>
<evidence type="ECO:0000256" key="7">
    <source>
        <dbReference type="ARBA" id="ARBA00023295"/>
    </source>
</evidence>
<dbReference type="Gene3D" id="2.60.40.1180">
    <property type="entry name" value="Golgi alpha-mannosidase II"/>
    <property type="match status" value="1"/>
</dbReference>
<dbReference type="InterPro" id="IPR017853">
    <property type="entry name" value="GH"/>
</dbReference>
<evidence type="ECO:0000256" key="6">
    <source>
        <dbReference type="ARBA" id="ARBA00023157"/>
    </source>
</evidence>
<comment type="catalytic activity">
    <reaction evidence="1 8">
        <text>Hydrolysis of terminal, non-reducing alpha-D-galactose residues in alpha-D-galactosides, including galactose oligosaccharides, galactomannans and galactolipids.</text>
        <dbReference type="EC" id="3.2.1.22"/>
    </reaction>
</comment>
<dbReference type="SUPFAM" id="SSF51445">
    <property type="entry name" value="(Trans)glycosidases"/>
    <property type="match status" value="1"/>
</dbReference>
<dbReference type="SUPFAM" id="SSF51011">
    <property type="entry name" value="Glycosyl hydrolase domain"/>
    <property type="match status" value="1"/>
</dbReference>
<keyword evidence="7 8" id="KW-0326">Glycosidase</keyword>
<dbReference type="Proteomes" id="UP000244677">
    <property type="component" value="Chromosome"/>
</dbReference>
<evidence type="ECO:0000259" key="10">
    <source>
        <dbReference type="Pfam" id="PF17801"/>
    </source>
</evidence>
<evidence type="ECO:0000256" key="9">
    <source>
        <dbReference type="SAM" id="SignalP"/>
    </source>
</evidence>
<evidence type="ECO:0000256" key="1">
    <source>
        <dbReference type="ARBA" id="ARBA00001255"/>
    </source>
</evidence>
<dbReference type="FunFam" id="3.20.20.70:FF:000202">
    <property type="entry name" value="Alpha-galactosidase"/>
    <property type="match status" value="1"/>
</dbReference>
<dbReference type="PANTHER" id="PTHR11452">
    <property type="entry name" value="ALPHA-GALACTOSIDASE/ALPHA-N-ACETYLGALACTOSAMINIDASE"/>
    <property type="match status" value="1"/>
</dbReference>
<sequence>MTGKYFLALLGICVSVAVMGQGNTHKSESGKYEGLAMTPSMGWNSWNTFETKIDEQLVKQTADIMVSSGMVAAGYNYIVLDDGWMTRERDGDGNLVPDPEKFPNGMKALVDYVHGKGLKFGLYNCAGTKTCAGYPGTRGYEYQDARLYASFGIDFLKFDWCNTEGINAKEAFTTMSNALKVAGRPILFNICEWGDNQPWNWASPIGNSWRISGDIYPCFDCEYKHPENWSSWGFMKIIEMRKDIRQFSGPDHWNDFDMLEVGNGMTYAEDKSHFTMWALMASPLITGNDLRVMTKETLGILTNKDIISVNQDKLGIQGFKYATEGSIEIWVKPLTDGSWAVTFLNRNEKTQSLNFDWKAHTITDPINKLTADFKGDVYMIKDLWGGKTGGTTQKNLIAQIPGHDTVTLRLTPKSKGK</sequence>
<feature type="chain" id="PRO_5015720232" description="Alpha-galactosidase" evidence="9">
    <location>
        <begin position="21"/>
        <end position="417"/>
    </location>
</feature>
<dbReference type="KEGG" id="fki:FK004_17200"/>
<dbReference type="PANTHER" id="PTHR11452:SF75">
    <property type="entry name" value="ALPHA-GALACTOSIDASE MEL1"/>
    <property type="match status" value="1"/>
</dbReference>
<dbReference type="InterPro" id="IPR000111">
    <property type="entry name" value="Glyco_hydro_27/36_CS"/>
</dbReference>
<evidence type="ECO:0000313" key="12">
    <source>
        <dbReference type="Proteomes" id="UP000244677"/>
    </source>
</evidence>
<dbReference type="GO" id="GO:0016052">
    <property type="term" value="P:carbohydrate catabolic process"/>
    <property type="evidence" value="ECO:0007669"/>
    <property type="project" value="UniProtKB-ARBA"/>
</dbReference>
<dbReference type="InterPro" id="IPR013780">
    <property type="entry name" value="Glyco_hydro_b"/>
</dbReference>
<keyword evidence="4 9" id="KW-0732">Signal</keyword>
<feature type="signal peptide" evidence="9">
    <location>
        <begin position="1"/>
        <end position="20"/>
    </location>
</feature>
<reference evidence="11 12" key="1">
    <citation type="submission" date="2017-04" db="EMBL/GenBank/DDBJ databases">
        <title>Complete genome sequence of Flavobacterium kingsejong AJ004.</title>
        <authorList>
            <person name="Lee P.C."/>
        </authorList>
    </citation>
    <scope>NUCLEOTIDE SEQUENCE [LARGE SCALE GENOMIC DNA]</scope>
    <source>
        <strain evidence="11 12">AJ004</strain>
    </source>
</reference>
<dbReference type="Pfam" id="PF17801">
    <property type="entry name" value="Melibiase_C"/>
    <property type="match status" value="1"/>
</dbReference>
<evidence type="ECO:0000256" key="8">
    <source>
        <dbReference type="RuleBase" id="RU361168"/>
    </source>
</evidence>
<dbReference type="RefSeq" id="WP_108738342.1">
    <property type="nucleotide sequence ID" value="NZ_CP020919.1"/>
</dbReference>
<dbReference type="InterPro" id="IPR013785">
    <property type="entry name" value="Aldolase_TIM"/>
</dbReference>
<evidence type="ECO:0000313" key="11">
    <source>
        <dbReference type="EMBL" id="AWG26842.1"/>
    </source>
</evidence>
<evidence type="ECO:0000256" key="5">
    <source>
        <dbReference type="ARBA" id="ARBA00022801"/>
    </source>
</evidence>
<dbReference type="Gene3D" id="3.20.20.70">
    <property type="entry name" value="Aldolase class I"/>
    <property type="match status" value="1"/>
</dbReference>
<dbReference type="PROSITE" id="PS00512">
    <property type="entry name" value="ALPHA_GALACTOSIDASE"/>
    <property type="match status" value="1"/>
</dbReference>
<dbReference type="CDD" id="cd14792">
    <property type="entry name" value="GH27"/>
    <property type="match status" value="1"/>
</dbReference>
<keyword evidence="12" id="KW-1185">Reference proteome</keyword>
<gene>
    <name evidence="11" type="ORF">FK004_17200</name>
</gene>
<evidence type="ECO:0000256" key="4">
    <source>
        <dbReference type="ARBA" id="ARBA00022729"/>
    </source>
</evidence>
<dbReference type="Pfam" id="PF16499">
    <property type="entry name" value="Melibiase_2"/>
    <property type="match status" value="1"/>
</dbReference>
<evidence type="ECO:0000256" key="2">
    <source>
        <dbReference type="ARBA" id="ARBA00009743"/>
    </source>
</evidence>
<feature type="domain" description="Alpha galactosidase C-terminal" evidence="10">
    <location>
        <begin position="324"/>
        <end position="410"/>
    </location>
</feature>
<accession>A0A2S1LT36</accession>
<dbReference type="AlphaFoldDB" id="A0A2S1LT36"/>
<dbReference type="GO" id="GO:0004557">
    <property type="term" value="F:alpha-galactosidase activity"/>
    <property type="evidence" value="ECO:0007669"/>
    <property type="project" value="UniProtKB-EC"/>
</dbReference>
<evidence type="ECO:0000256" key="3">
    <source>
        <dbReference type="ARBA" id="ARBA00012755"/>
    </source>
</evidence>
<dbReference type="InterPro" id="IPR002241">
    <property type="entry name" value="Glyco_hydro_27"/>
</dbReference>
<dbReference type="PRINTS" id="PR00740">
    <property type="entry name" value="GLHYDRLASE27"/>
</dbReference>
<dbReference type="EC" id="3.2.1.22" evidence="3 8"/>